<dbReference type="HOGENOM" id="CLU_946666_0_0_1"/>
<dbReference type="OrthoDB" id="10253869at2759"/>
<keyword evidence="3" id="KW-1185">Reference proteome</keyword>
<dbReference type="GeneID" id="19176362"/>
<dbReference type="PANTHER" id="PTHR42964">
    <property type="entry name" value="ENOYL-COA HYDRATASE"/>
    <property type="match status" value="1"/>
</dbReference>
<reference evidence="2 3" key="1">
    <citation type="submission" date="2013-03" db="EMBL/GenBank/DDBJ databases">
        <title>The Genome Sequence of Cladophialophora yegresii CBS 114405.</title>
        <authorList>
            <consortium name="The Broad Institute Genomics Platform"/>
            <person name="Cuomo C."/>
            <person name="de Hoog S."/>
            <person name="Gorbushina A."/>
            <person name="Walker B."/>
            <person name="Young S.K."/>
            <person name="Zeng Q."/>
            <person name="Gargeya S."/>
            <person name="Fitzgerald M."/>
            <person name="Haas B."/>
            <person name="Abouelleil A."/>
            <person name="Allen A.W."/>
            <person name="Alvarado L."/>
            <person name="Arachchi H.M."/>
            <person name="Berlin A.M."/>
            <person name="Chapman S.B."/>
            <person name="Gainer-Dewar J."/>
            <person name="Goldberg J."/>
            <person name="Griggs A."/>
            <person name="Gujja S."/>
            <person name="Hansen M."/>
            <person name="Howarth C."/>
            <person name="Imamovic A."/>
            <person name="Ireland A."/>
            <person name="Larimer J."/>
            <person name="McCowan C."/>
            <person name="Murphy C."/>
            <person name="Pearson M."/>
            <person name="Poon T.W."/>
            <person name="Priest M."/>
            <person name="Roberts A."/>
            <person name="Saif S."/>
            <person name="Shea T."/>
            <person name="Sisk P."/>
            <person name="Sykes S."/>
            <person name="Wortman J."/>
            <person name="Nusbaum C."/>
            <person name="Birren B."/>
        </authorList>
    </citation>
    <scope>NUCLEOTIDE SEQUENCE [LARGE SCALE GENOMIC DNA]</scope>
    <source>
        <strain evidence="2 3">CBS 114405</strain>
    </source>
</reference>
<dbReference type="InterPro" id="IPR001753">
    <property type="entry name" value="Enoyl-CoA_hydra/iso"/>
</dbReference>
<comment type="caution">
    <text evidence="2">The sequence shown here is derived from an EMBL/GenBank/DDBJ whole genome shotgun (WGS) entry which is preliminary data.</text>
</comment>
<evidence type="ECO:0000313" key="2">
    <source>
        <dbReference type="EMBL" id="EXJ65410.1"/>
    </source>
</evidence>
<dbReference type="VEuPathDB" id="FungiDB:A1O7_01751"/>
<name>W9WK98_9EURO</name>
<dbReference type="CDD" id="cd06558">
    <property type="entry name" value="crotonase-like"/>
    <property type="match status" value="1"/>
</dbReference>
<dbReference type="Proteomes" id="UP000019473">
    <property type="component" value="Unassembled WGS sequence"/>
</dbReference>
<dbReference type="RefSeq" id="XP_007753977.1">
    <property type="nucleotide sequence ID" value="XM_007755787.1"/>
</dbReference>
<dbReference type="AlphaFoldDB" id="W9WK98"/>
<protein>
    <recommendedName>
        <fullName evidence="4">Enoyl-CoA hydratase</fullName>
    </recommendedName>
</protein>
<dbReference type="eggNOG" id="KOG2368">
    <property type="taxonomic scope" value="Eukaryota"/>
</dbReference>
<comment type="similarity">
    <text evidence="1">Belongs to the enoyl-CoA hydratase/isomerase family.</text>
</comment>
<dbReference type="PANTHER" id="PTHR42964:SF1">
    <property type="entry name" value="POLYKETIDE BIOSYNTHESIS ENOYL-COA HYDRATASE PKSH-RELATED"/>
    <property type="match status" value="1"/>
</dbReference>
<dbReference type="InterPro" id="IPR051683">
    <property type="entry name" value="Enoyl-CoA_Hydratase/Isomerase"/>
</dbReference>
<dbReference type="SUPFAM" id="SSF52096">
    <property type="entry name" value="ClpP/crotonase"/>
    <property type="match status" value="1"/>
</dbReference>
<dbReference type="EMBL" id="AMGW01000001">
    <property type="protein sequence ID" value="EXJ65410.1"/>
    <property type="molecule type" value="Genomic_DNA"/>
</dbReference>
<proteinExistence type="inferred from homology"/>
<organism evidence="2 3">
    <name type="scientific">Cladophialophora yegresii CBS 114405</name>
    <dbReference type="NCBI Taxonomy" id="1182544"/>
    <lineage>
        <taxon>Eukaryota</taxon>
        <taxon>Fungi</taxon>
        <taxon>Dikarya</taxon>
        <taxon>Ascomycota</taxon>
        <taxon>Pezizomycotina</taxon>
        <taxon>Eurotiomycetes</taxon>
        <taxon>Chaetothyriomycetidae</taxon>
        <taxon>Chaetothyriales</taxon>
        <taxon>Herpotrichiellaceae</taxon>
        <taxon>Cladophialophora</taxon>
    </lineage>
</organism>
<evidence type="ECO:0008006" key="4">
    <source>
        <dbReference type="Google" id="ProtNLM"/>
    </source>
</evidence>
<accession>W9WK98</accession>
<dbReference type="InterPro" id="IPR029045">
    <property type="entry name" value="ClpP/crotonase-like_dom_sf"/>
</dbReference>
<evidence type="ECO:0000256" key="1">
    <source>
        <dbReference type="ARBA" id="ARBA00005254"/>
    </source>
</evidence>
<evidence type="ECO:0000313" key="3">
    <source>
        <dbReference type="Proteomes" id="UP000019473"/>
    </source>
</evidence>
<dbReference type="STRING" id="1182544.W9WK98"/>
<sequence>MIKDPARSEVSWTLMSEPESVKTYRANVNLKVRFKKGNGLTVPLIQDLTQLSHRARDNSSILRIVISAEGRYFCAGMGLGEGTTPVAQTKEASDGEYDRMTRHFEATDNARQVMVAAINRPAFGGGVGLAFACDGRIAVISVTVTLSEAKLGLCPATIAIHHQRWGLAFTQEAMLSARPITMPELRSLGLVAKVVDEPTQLSAELDQYLSQPKIAKPEASGMWKQLIRWGWAHVGRDEQEKGVKQLYDKMMRSDGEAAIGLKVFQITRETLDLDGISIARMAAASKWKLSVSWR</sequence>
<dbReference type="Gene3D" id="3.90.226.10">
    <property type="entry name" value="2-enoyl-CoA Hydratase, Chain A, domain 1"/>
    <property type="match status" value="1"/>
</dbReference>
<dbReference type="Pfam" id="PF00378">
    <property type="entry name" value="ECH_1"/>
    <property type="match status" value="1"/>
</dbReference>
<gene>
    <name evidence="2" type="ORF">A1O7_01751</name>
</gene>